<dbReference type="EMBL" id="JAEPQZ010000014">
    <property type="protein sequence ID" value="KAG2173728.1"/>
    <property type="molecule type" value="Genomic_DNA"/>
</dbReference>
<evidence type="ECO:0000313" key="2">
    <source>
        <dbReference type="EMBL" id="KAG2173728.1"/>
    </source>
</evidence>
<evidence type="ECO:0000313" key="3">
    <source>
        <dbReference type="Proteomes" id="UP000654370"/>
    </source>
</evidence>
<dbReference type="AlphaFoldDB" id="A0A8H7PH37"/>
<organism evidence="2 3">
    <name type="scientific">Mortierella isabellina</name>
    <name type="common">Filamentous fungus</name>
    <name type="synonym">Umbelopsis isabellina</name>
    <dbReference type="NCBI Taxonomy" id="91625"/>
    <lineage>
        <taxon>Eukaryota</taxon>
        <taxon>Fungi</taxon>
        <taxon>Fungi incertae sedis</taxon>
        <taxon>Mucoromycota</taxon>
        <taxon>Mucoromycotina</taxon>
        <taxon>Umbelopsidomycetes</taxon>
        <taxon>Umbelopsidales</taxon>
        <taxon>Umbelopsidaceae</taxon>
        <taxon>Umbelopsis</taxon>
    </lineage>
</organism>
<protein>
    <submittedName>
        <fullName evidence="2">Uncharacterized protein</fullName>
    </submittedName>
</protein>
<keyword evidence="3" id="KW-1185">Reference proteome</keyword>
<accession>A0A8H7PH37</accession>
<name>A0A8H7PH37_MORIS</name>
<keyword evidence="1" id="KW-0175">Coiled coil</keyword>
<dbReference type="OrthoDB" id="2371357at2759"/>
<comment type="caution">
    <text evidence="2">The sequence shown here is derived from an EMBL/GenBank/DDBJ whole genome shotgun (WGS) entry which is preliminary data.</text>
</comment>
<proteinExistence type="predicted"/>
<reference evidence="2" key="1">
    <citation type="submission" date="2020-12" db="EMBL/GenBank/DDBJ databases">
        <title>Metabolic potential, ecology and presence of endohyphal bacteria is reflected in genomic diversity of Mucoromycotina.</title>
        <authorList>
            <person name="Muszewska A."/>
            <person name="Okrasinska A."/>
            <person name="Steczkiewicz K."/>
            <person name="Drgas O."/>
            <person name="Orlowska M."/>
            <person name="Perlinska-Lenart U."/>
            <person name="Aleksandrzak-Piekarczyk T."/>
            <person name="Szatraj K."/>
            <person name="Zielenkiewicz U."/>
            <person name="Pilsyk S."/>
            <person name="Malc E."/>
            <person name="Mieczkowski P."/>
            <person name="Kruszewska J.S."/>
            <person name="Biernat P."/>
            <person name="Pawlowska J."/>
        </authorList>
    </citation>
    <scope>NUCLEOTIDE SEQUENCE</scope>
    <source>
        <strain evidence="2">WA0000067209</strain>
    </source>
</reference>
<dbReference type="Proteomes" id="UP000654370">
    <property type="component" value="Unassembled WGS sequence"/>
</dbReference>
<gene>
    <name evidence="2" type="ORF">INT43_005148</name>
</gene>
<sequence length="139" mass="15727">MTTLSFRKRPQAKAETTMSYETMTHDLSNIPTNGQFTQLHDELSQFLSQENLDIPNITTANITQSKDPKAVVEHMKAENQATREQRQDTRAAANALLQTIHDLEAEQEPVRAAAGQIRQIEQHVQQSSDLLRSTEKDMP</sequence>
<evidence type="ECO:0000256" key="1">
    <source>
        <dbReference type="SAM" id="Coils"/>
    </source>
</evidence>
<feature type="coiled-coil region" evidence="1">
    <location>
        <begin position="72"/>
        <end position="106"/>
    </location>
</feature>